<sequence>MVQCIMSQGRKRIIVCLDGTWVNSDKGYVRPTLSQPNASLQVPSNVSRLYRALKRRDRDGRLQVMYYHSGVGSGSFTDAIAGGAFGAGLSENIREAYDFITTNYESGDEIIIVGFSRGAFTARSLAGLITEIGLLNSTGMQSFYPIFKDIENAQNPQYKDQFRSMPFSHKPRPPFQTKVYRRRLEEGGFTRIYDADGSSIKVRCVAVWDTVGSLGIPDTNIGVRKGYQLLITYRFYDTSLSNGIEYAFQALALDETRTSFAPAVWEKPHHVLTDLRQVWFLGSHANVGGGWPDQELANVSMAWMMDQLASIGVAFDDGTIDHIFQDNVRYYLDHPNASQSTLNPFKRRPWTQWAVSDIYKEHRPVRPWALGKIYESETGFYHLAGKTTRTPGMYHHVDPQKAVSTARFLSNTNERIHRSVRIRLELEGLGFDDVGLYKCPALFKEGPWRLKRMSIESLNILLHRQGQSPYGNSGKASGEEDGSCWTWKYVGPKHGAPPVTVMVEEAIGPYESRLLSLNKVIPYTTDNQPEMSQLGGNLYCLGRKKIPAYER</sequence>
<dbReference type="GeneID" id="63817616"/>
<dbReference type="InterPro" id="IPR018712">
    <property type="entry name" value="Tle1-like_cat"/>
</dbReference>
<dbReference type="PANTHER" id="PTHR33840">
    <property type="match status" value="1"/>
</dbReference>
<dbReference type="AlphaFoldDB" id="A0A2T5M0H1"/>
<evidence type="ECO:0000259" key="1">
    <source>
        <dbReference type="Pfam" id="PF09994"/>
    </source>
</evidence>
<dbReference type="RefSeq" id="XP_040753411.1">
    <property type="nucleotide sequence ID" value="XM_040900732.1"/>
</dbReference>
<dbReference type="SUPFAM" id="SSF53474">
    <property type="entry name" value="alpha/beta-Hydrolases"/>
    <property type="match status" value="1"/>
</dbReference>
<name>A0A2T5M0H1_9EURO</name>
<dbReference type="PANTHER" id="PTHR33840:SF1">
    <property type="entry name" value="TLE1 PHOSPHOLIPASE DOMAIN-CONTAINING PROTEIN"/>
    <property type="match status" value="1"/>
</dbReference>
<accession>A0A2T5M0H1</accession>
<gene>
    <name evidence="2" type="ORF">P175DRAFT_0556965</name>
</gene>
<evidence type="ECO:0000313" key="2">
    <source>
        <dbReference type="EMBL" id="PTU22019.1"/>
    </source>
</evidence>
<dbReference type="Pfam" id="PF09994">
    <property type="entry name" value="T6SS_Tle1-like_cat"/>
    <property type="match status" value="1"/>
</dbReference>
<organism evidence="2 3">
    <name type="scientific">Aspergillus ochraceoroseus IBT 24754</name>
    <dbReference type="NCBI Taxonomy" id="1392256"/>
    <lineage>
        <taxon>Eukaryota</taxon>
        <taxon>Fungi</taxon>
        <taxon>Dikarya</taxon>
        <taxon>Ascomycota</taxon>
        <taxon>Pezizomycotina</taxon>
        <taxon>Eurotiomycetes</taxon>
        <taxon>Eurotiomycetidae</taxon>
        <taxon>Eurotiales</taxon>
        <taxon>Aspergillaceae</taxon>
        <taxon>Aspergillus</taxon>
        <taxon>Aspergillus subgen. Nidulantes</taxon>
    </lineage>
</organism>
<dbReference type="EMBL" id="MSFN02000003">
    <property type="protein sequence ID" value="PTU22019.1"/>
    <property type="molecule type" value="Genomic_DNA"/>
</dbReference>
<evidence type="ECO:0000313" key="3">
    <source>
        <dbReference type="Proteomes" id="UP000244073"/>
    </source>
</evidence>
<reference evidence="2 3" key="1">
    <citation type="journal article" date="2018" name="Proc. Natl. Acad. Sci. U.S.A.">
        <title>Linking secondary metabolites to gene clusters through genome sequencing of six diverse Aspergillus species.</title>
        <authorList>
            <person name="Kaerboelling I."/>
            <person name="Vesth T.C."/>
            <person name="Frisvad J.C."/>
            <person name="Nybo J.L."/>
            <person name="Theobald S."/>
            <person name="Kuo A."/>
            <person name="Bowyer P."/>
            <person name="Matsuda Y."/>
            <person name="Mondo S."/>
            <person name="Lyhne E.K."/>
            <person name="Kogle M.E."/>
            <person name="Clum A."/>
            <person name="Lipzen A."/>
            <person name="Salamov A."/>
            <person name="Ngan C.Y."/>
            <person name="Daum C."/>
            <person name="Chiniquy J."/>
            <person name="Barry K."/>
            <person name="LaButti K."/>
            <person name="Haridas S."/>
            <person name="Simmons B.A."/>
            <person name="Magnuson J.K."/>
            <person name="Mortensen U.H."/>
            <person name="Larsen T.O."/>
            <person name="Grigoriev I.V."/>
            <person name="Baker S.E."/>
            <person name="Andersen M.R."/>
        </authorList>
    </citation>
    <scope>NUCLEOTIDE SEQUENCE [LARGE SCALE GENOMIC DNA]</scope>
    <source>
        <strain evidence="2 3">IBT 24754</strain>
    </source>
</reference>
<dbReference type="VEuPathDB" id="FungiDB:P175DRAFT_0556965"/>
<dbReference type="InterPro" id="IPR029058">
    <property type="entry name" value="AB_hydrolase_fold"/>
</dbReference>
<dbReference type="Proteomes" id="UP000244073">
    <property type="component" value="Unassembled WGS sequence"/>
</dbReference>
<protein>
    <recommendedName>
        <fullName evidence="1">T6SS Phospholipase effector Tle1-like catalytic domain-containing protein</fullName>
    </recommendedName>
</protein>
<feature type="domain" description="T6SS Phospholipase effector Tle1-like catalytic" evidence="1">
    <location>
        <begin position="11"/>
        <end position="307"/>
    </location>
</feature>
<dbReference type="OrthoDB" id="3057168at2759"/>
<proteinExistence type="predicted"/>
<comment type="caution">
    <text evidence="2">The sequence shown here is derived from an EMBL/GenBank/DDBJ whole genome shotgun (WGS) entry which is preliminary data.</text>
</comment>